<sequence length="291" mass="31952">MVDFVWWGNARVTPWMHYQLSCLDRDLRNAFGVGLVANSGIRLAQEQLDIWYARYTRTPNGRKVYDTRWWNGQLWYRISSAGTVAQPGSSNHEIQGSKAAVDIQDTGSDAGITNKNSVRGRWIRANAWRYSLIASGDGFGEGWHFDITGIYNTPPGTPAGGGTVVPKEDDMTVAVKLNGRHLYTMGEEFISHNGSVDQHNIAKNVNSAQDEQHALNTAQFLDYLDAMGIPRAVVDVNSGAVLNPQSGKLEGNGVWSRRREAVALEQANAAKLDEILKLVKPASTTPATPAK</sequence>
<dbReference type="Proteomes" id="UP000279037">
    <property type="component" value="Segment"/>
</dbReference>
<dbReference type="InterPro" id="IPR009045">
    <property type="entry name" value="Zn_M74/Hedgehog-like"/>
</dbReference>
<protein>
    <submittedName>
        <fullName evidence="1">Lysin A</fullName>
    </submittedName>
</protein>
<name>A0A3G3LZA0_9CAUD</name>
<dbReference type="KEGG" id="vg:55007165"/>
<reference evidence="1 2" key="1">
    <citation type="submission" date="2018-10" db="EMBL/GenBank/DDBJ databases">
        <authorList>
            <person name="Garlena R.A."/>
            <person name="Russell D.A."/>
            <person name="Pope W.H."/>
            <person name="Jacobs-Sera D."/>
            <person name="Hatfull G.F."/>
        </authorList>
    </citation>
    <scope>NUCLEOTIDE SEQUENCE [LARGE SCALE GENOMIC DNA]</scope>
</reference>
<keyword evidence="2" id="KW-1185">Reference proteome</keyword>
<gene>
    <name evidence="1" type="primary">28</name>
    <name evidence="1" type="ORF">PBI_GOODMAN_28</name>
</gene>
<dbReference type="RefSeq" id="YP_009815932.1">
    <property type="nucleotide sequence ID" value="NC_048101.1"/>
</dbReference>
<proteinExistence type="predicted"/>
<dbReference type="Gene3D" id="3.30.1380.10">
    <property type="match status" value="1"/>
</dbReference>
<evidence type="ECO:0000313" key="2">
    <source>
        <dbReference type="Proteomes" id="UP000279037"/>
    </source>
</evidence>
<accession>A0A3G3LZA0</accession>
<dbReference type="EMBL" id="MK016495">
    <property type="protein sequence ID" value="AYQ99484.1"/>
    <property type="molecule type" value="Genomic_DNA"/>
</dbReference>
<organism evidence="1 2">
    <name type="scientific">Microbacterium phage Goodman</name>
    <dbReference type="NCBI Taxonomy" id="2484206"/>
    <lineage>
        <taxon>Viruses</taxon>
        <taxon>Duplodnaviria</taxon>
        <taxon>Heunggongvirae</taxon>
        <taxon>Uroviricota</taxon>
        <taxon>Caudoviricetes</taxon>
        <taxon>Goodmanvirus</taxon>
        <taxon>Goodmanvirus goodman</taxon>
    </lineage>
</organism>
<dbReference type="GeneID" id="55007165"/>
<evidence type="ECO:0000313" key="1">
    <source>
        <dbReference type="EMBL" id="AYQ99484.1"/>
    </source>
</evidence>
<dbReference type="SUPFAM" id="SSF55166">
    <property type="entry name" value="Hedgehog/DD-peptidase"/>
    <property type="match status" value="1"/>
</dbReference>